<evidence type="ECO:0000313" key="3">
    <source>
        <dbReference type="EMBL" id="MDY0883300.1"/>
    </source>
</evidence>
<accession>A0ABU5EAC5</accession>
<gene>
    <name evidence="3" type="ORF">SMD27_10625</name>
</gene>
<dbReference type="InterPro" id="IPR032789">
    <property type="entry name" value="T2SS-T3SS_pil_N"/>
</dbReference>
<feature type="chain" id="PRO_5047376723" evidence="1">
    <location>
        <begin position="27"/>
        <end position="142"/>
    </location>
</feature>
<evidence type="ECO:0000259" key="2">
    <source>
        <dbReference type="Pfam" id="PF13629"/>
    </source>
</evidence>
<dbReference type="Proteomes" id="UP001279642">
    <property type="component" value="Unassembled WGS sequence"/>
</dbReference>
<name>A0ABU5EAC5_9PROT</name>
<sequence length="142" mass="14438">MMKKSFMGFLPALLVWGLFLASQAKADSVLAVDLNGARSIGLNAAANDVIVGNPAVADVSLQAPDHLVVIGKQAGRTRVIAMDAAQKVLFNQIIVVVAGDEGMVTVTGPRKGNIVQNDYACATHCSAIPGGSGSGSGQPPAP</sequence>
<proteinExistence type="predicted"/>
<dbReference type="Pfam" id="PF13629">
    <property type="entry name" value="T2SS-T3SS_pil_N"/>
    <property type="match status" value="1"/>
</dbReference>
<evidence type="ECO:0000256" key="1">
    <source>
        <dbReference type="SAM" id="SignalP"/>
    </source>
</evidence>
<dbReference type="EMBL" id="JAXCLW010000002">
    <property type="protein sequence ID" value="MDY0883300.1"/>
    <property type="molecule type" value="Genomic_DNA"/>
</dbReference>
<keyword evidence="4" id="KW-1185">Reference proteome</keyword>
<dbReference type="RefSeq" id="WP_320508339.1">
    <property type="nucleotide sequence ID" value="NZ_JAXCLW010000002.1"/>
</dbReference>
<organism evidence="3 4">
    <name type="scientific">Dongia soli</name>
    <dbReference type="NCBI Taxonomy" id="600628"/>
    <lineage>
        <taxon>Bacteria</taxon>
        <taxon>Pseudomonadati</taxon>
        <taxon>Pseudomonadota</taxon>
        <taxon>Alphaproteobacteria</taxon>
        <taxon>Rhodospirillales</taxon>
        <taxon>Dongiaceae</taxon>
        <taxon>Dongia</taxon>
    </lineage>
</organism>
<comment type="caution">
    <text evidence="3">The sequence shown here is derived from an EMBL/GenBank/DDBJ whole genome shotgun (WGS) entry which is preliminary data.</text>
</comment>
<protein>
    <submittedName>
        <fullName evidence="3">Pilus assembly protein N-terminal domain-containing protein</fullName>
    </submittedName>
</protein>
<keyword evidence="1" id="KW-0732">Signal</keyword>
<feature type="signal peptide" evidence="1">
    <location>
        <begin position="1"/>
        <end position="26"/>
    </location>
</feature>
<feature type="domain" description="Pilus formation protein N-terminal" evidence="2">
    <location>
        <begin position="28"/>
        <end position="95"/>
    </location>
</feature>
<evidence type="ECO:0000313" key="4">
    <source>
        <dbReference type="Proteomes" id="UP001279642"/>
    </source>
</evidence>
<reference evidence="3 4" key="1">
    <citation type="journal article" date="2016" name="Antonie Van Leeuwenhoek">
        <title>Dongia soli sp. nov., isolated from soil from Dokdo, Korea.</title>
        <authorList>
            <person name="Kim D.U."/>
            <person name="Lee H."/>
            <person name="Kim H."/>
            <person name="Kim S.G."/>
            <person name="Ka J.O."/>
        </authorList>
    </citation>
    <scope>NUCLEOTIDE SEQUENCE [LARGE SCALE GENOMIC DNA]</scope>
    <source>
        <strain evidence="3 4">D78</strain>
    </source>
</reference>